<gene>
    <name evidence="1" type="ORF">JX265_003863</name>
</gene>
<reference evidence="1" key="1">
    <citation type="submission" date="2021-03" db="EMBL/GenBank/DDBJ databases">
        <title>Revisited historic fungal species revealed as producer of novel bioactive compounds through whole genome sequencing and comparative genomics.</title>
        <authorList>
            <person name="Vignolle G.A."/>
            <person name="Hochenegger N."/>
            <person name="Mach R.L."/>
            <person name="Mach-Aigner A.R."/>
            <person name="Javad Rahimi M."/>
            <person name="Salim K.A."/>
            <person name="Chan C.M."/>
            <person name="Lim L.B.L."/>
            <person name="Cai F."/>
            <person name="Druzhinina I.S."/>
            <person name="U'Ren J.M."/>
            <person name="Derntl C."/>
        </authorList>
    </citation>
    <scope>NUCLEOTIDE SEQUENCE</scope>
    <source>
        <strain evidence="1">TUCIM 5799</strain>
    </source>
</reference>
<organism evidence="1 2">
    <name type="scientific">Neoarthrinium moseri</name>
    <dbReference type="NCBI Taxonomy" id="1658444"/>
    <lineage>
        <taxon>Eukaryota</taxon>
        <taxon>Fungi</taxon>
        <taxon>Dikarya</taxon>
        <taxon>Ascomycota</taxon>
        <taxon>Pezizomycotina</taxon>
        <taxon>Sordariomycetes</taxon>
        <taxon>Xylariomycetidae</taxon>
        <taxon>Amphisphaeriales</taxon>
        <taxon>Apiosporaceae</taxon>
        <taxon>Neoarthrinium</taxon>
    </lineage>
</organism>
<dbReference type="AlphaFoldDB" id="A0A9Q0AT26"/>
<dbReference type="Proteomes" id="UP000829685">
    <property type="component" value="Unassembled WGS sequence"/>
</dbReference>
<evidence type="ECO:0000313" key="1">
    <source>
        <dbReference type="EMBL" id="KAI1876337.1"/>
    </source>
</evidence>
<name>A0A9Q0AT26_9PEZI</name>
<protein>
    <submittedName>
        <fullName evidence="1">Uncharacterized protein</fullName>
    </submittedName>
</protein>
<proteinExistence type="predicted"/>
<dbReference type="EMBL" id="JAFIMR010000007">
    <property type="protein sequence ID" value="KAI1876337.1"/>
    <property type="molecule type" value="Genomic_DNA"/>
</dbReference>
<comment type="caution">
    <text evidence="1">The sequence shown here is derived from an EMBL/GenBank/DDBJ whole genome shotgun (WGS) entry which is preliminary data.</text>
</comment>
<keyword evidence="2" id="KW-1185">Reference proteome</keyword>
<accession>A0A9Q0AT26</accession>
<evidence type="ECO:0000313" key="2">
    <source>
        <dbReference type="Proteomes" id="UP000829685"/>
    </source>
</evidence>
<sequence>MPNLETGVSKLAHRDGRDDVGAILHGLLLLLSSSLFSASVKPDVEVGEELRRPELAVALETATRLSSSVARLLEFGLVNTPLQALDVVIDGSVAHALNRRGRRLLLLRSALGEESRRVRRCESGDADAILPIFQKSLGGAN</sequence>